<proteinExistence type="predicted"/>
<organism evidence="5 6">
    <name type="scientific">Vanilla planifolia</name>
    <name type="common">Vanilla</name>
    <dbReference type="NCBI Taxonomy" id="51239"/>
    <lineage>
        <taxon>Eukaryota</taxon>
        <taxon>Viridiplantae</taxon>
        <taxon>Streptophyta</taxon>
        <taxon>Embryophyta</taxon>
        <taxon>Tracheophyta</taxon>
        <taxon>Spermatophyta</taxon>
        <taxon>Magnoliopsida</taxon>
        <taxon>Liliopsida</taxon>
        <taxon>Asparagales</taxon>
        <taxon>Orchidaceae</taxon>
        <taxon>Vanilloideae</taxon>
        <taxon>Vanilleae</taxon>
        <taxon>Vanilla</taxon>
    </lineage>
</organism>
<keyword evidence="2" id="KW-0539">Nucleus</keyword>
<dbReference type="PANTHER" id="PTHR31100:SF100">
    <property type="entry name" value="AT-HOOK MOTIF NUCLEAR-LOCALIZED PROTEIN"/>
    <property type="match status" value="1"/>
</dbReference>
<comment type="subcellular location">
    <subcellularLocation>
        <location evidence="1 2">Nucleus</location>
    </subcellularLocation>
</comment>
<evidence type="ECO:0000256" key="2">
    <source>
        <dbReference type="PIRNR" id="PIRNR016021"/>
    </source>
</evidence>
<dbReference type="Proteomes" id="UP000636800">
    <property type="component" value="Chromosome 12"/>
</dbReference>
<feature type="compositionally biased region" description="Gly residues" evidence="3">
    <location>
        <begin position="223"/>
        <end position="234"/>
    </location>
</feature>
<dbReference type="InterPro" id="IPR005175">
    <property type="entry name" value="PPC_dom"/>
</dbReference>
<dbReference type="PROSITE" id="PS51742">
    <property type="entry name" value="PPC"/>
    <property type="match status" value="1"/>
</dbReference>
<feature type="compositionally biased region" description="Basic and acidic residues" evidence="3">
    <location>
        <begin position="20"/>
        <end position="31"/>
    </location>
</feature>
<feature type="domain" description="PPC" evidence="4">
    <location>
        <begin position="87"/>
        <end position="223"/>
    </location>
</feature>
<comment type="function">
    <text evidence="2">Transcription factor that specifically binds AT-rich DNA sequences related to the nuclear matrix attachment regions (MARs).</text>
</comment>
<dbReference type="CDD" id="cd11378">
    <property type="entry name" value="DUF296"/>
    <property type="match status" value="1"/>
</dbReference>
<dbReference type="OrthoDB" id="5061070at2759"/>
<evidence type="ECO:0000256" key="1">
    <source>
        <dbReference type="ARBA" id="ARBA00004123"/>
    </source>
</evidence>
<keyword evidence="6" id="KW-1185">Reference proteome</keyword>
<reference evidence="5 6" key="1">
    <citation type="journal article" date="2020" name="Nat. Food">
        <title>A phased Vanilla planifolia genome enables genetic improvement of flavour and production.</title>
        <authorList>
            <person name="Hasing T."/>
            <person name="Tang H."/>
            <person name="Brym M."/>
            <person name="Khazi F."/>
            <person name="Huang T."/>
            <person name="Chambers A.H."/>
        </authorList>
    </citation>
    <scope>NUCLEOTIDE SEQUENCE [LARGE SCALE GENOMIC DNA]</scope>
    <source>
        <tissue evidence="5">Leaf</tissue>
    </source>
</reference>
<dbReference type="GO" id="GO:0003700">
    <property type="term" value="F:DNA-binding transcription factor activity"/>
    <property type="evidence" value="ECO:0007669"/>
    <property type="project" value="TreeGrafter"/>
</dbReference>
<dbReference type="SUPFAM" id="SSF117856">
    <property type="entry name" value="AF0104/ALDC/Ptd012-like"/>
    <property type="match status" value="1"/>
</dbReference>
<feature type="region of interest" description="Disordered" evidence="3">
    <location>
        <begin position="20"/>
        <end position="79"/>
    </location>
</feature>
<dbReference type="PANTHER" id="PTHR31100">
    <property type="entry name" value="AT-HOOK MOTIF NUCLEAR-LOCALIZED PROTEIN 15"/>
    <property type="match status" value="1"/>
</dbReference>
<evidence type="ECO:0000256" key="3">
    <source>
        <dbReference type="SAM" id="MobiDB-lite"/>
    </source>
</evidence>
<evidence type="ECO:0000313" key="5">
    <source>
        <dbReference type="EMBL" id="KAG0456984.1"/>
    </source>
</evidence>
<dbReference type="InterPro" id="IPR014476">
    <property type="entry name" value="AHL15-29"/>
</dbReference>
<dbReference type="Pfam" id="PF03479">
    <property type="entry name" value="PCC"/>
    <property type="match status" value="1"/>
</dbReference>
<feature type="region of interest" description="Disordered" evidence="3">
    <location>
        <begin position="217"/>
        <end position="240"/>
    </location>
</feature>
<gene>
    <name evidence="5" type="ORF">HPP92_022141</name>
</gene>
<sequence length="308" mass="32189">MLSMADLDLGTASRFIHQHHTESAELGRKNGDNQFTGGNYKNDVGEDTSHGLDIASTCDLSGRRSRGRPPGSKNRPKPPVIITRESANVLRAHILEISGGCDILHCMAAYAQRRQRGIYVLSCSGAVTNVTLRQPSSSSGVLALHGRFEILSFSGSFLPPPAPPGATSLSVFLSGGQGQVVGGNVVGALFAAGPVIVIATSFANVAYERLPLEEESAQLQGSAEGGDASGGGCRGIENHGNPFREPTAAGLTFFDYPLNLVGQLPAAVGAHAWEGNAVSRPPFSQSTNPYLIADHLEEDGVSAETTKA</sequence>
<keyword evidence="2" id="KW-0238">DNA-binding</keyword>
<dbReference type="PIRSF" id="PIRSF016021">
    <property type="entry name" value="ESCAROLA"/>
    <property type="match status" value="1"/>
</dbReference>
<keyword evidence="2" id="KW-0804">Transcription</keyword>
<evidence type="ECO:0000313" key="6">
    <source>
        <dbReference type="Proteomes" id="UP000636800"/>
    </source>
</evidence>
<dbReference type="AlphaFoldDB" id="A0A835UBM8"/>
<dbReference type="GO" id="GO:0005634">
    <property type="term" value="C:nucleus"/>
    <property type="evidence" value="ECO:0007669"/>
    <property type="project" value="UniProtKB-SubCell"/>
</dbReference>
<dbReference type="EMBL" id="JADCNL010000012">
    <property type="protein sequence ID" value="KAG0456984.1"/>
    <property type="molecule type" value="Genomic_DNA"/>
</dbReference>
<dbReference type="GO" id="GO:0003680">
    <property type="term" value="F:minor groove of adenine-thymine-rich DNA binding"/>
    <property type="evidence" value="ECO:0007669"/>
    <property type="project" value="UniProtKB-UniRule"/>
</dbReference>
<keyword evidence="2" id="KW-0805">Transcription regulation</keyword>
<dbReference type="Gene3D" id="3.30.1330.80">
    <property type="entry name" value="Hypothetical protein, similar to alpha- acetolactate decarboxylase, domain 2"/>
    <property type="match status" value="1"/>
</dbReference>
<dbReference type="FunFam" id="3.30.1330.80:FF:000001">
    <property type="entry name" value="AT-hook motif nuclear-localized protein"/>
    <property type="match status" value="1"/>
</dbReference>
<name>A0A835UBM8_VANPL</name>
<evidence type="ECO:0000259" key="4">
    <source>
        <dbReference type="PROSITE" id="PS51742"/>
    </source>
</evidence>
<comment type="caution">
    <text evidence="5">The sequence shown here is derived from an EMBL/GenBank/DDBJ whole genome shotgun (WGS) entry which is preliminary data.</text>
</comment>
<protein>
    <recommendedName>
        <fullName evidence="2">AT-hook motif nuclear-localized protein</fullName>
    </recommendedName>
</protein>
<accession>A0A835UBM8</accession>